<dbReference type="PANTHER" id="PTHR41339">
    <property type="entry name" value="LIPL48"/>
    <property type="match status" value="1"/>
</dbReference>
<evidence type="ECO:0000256" key="1">
    <source>
        <dbReference type="SAM" id="SignalP"/>
    </source>
</evidence>
<dbReference type="GO" id="GO:0004674">
    <property type="term" value="F:protein serine/threonine kinase activity"/>
    <property type="evidence" value="ECO:0007669"/>
    <property type="project" value="UniProtKB-KW"/>
</dbReference>
<feature type="signal peptide" evidence="1">
    <location>
        <begin position="1"/>
        <end position="24"/>
    </location>
</feature>
<keyword evidence="1" id="KW-0732">Signal</keyword>
<dbReference type="PROSITE" id="PS51257">
    <property type="entry name" value="PROKAR_LIPOPROTEIN"/>
    <property type="match status" value="1"/>
</dbReference>
<dbReference type="Proteomes" id="UP001321520">
    <property type="component" value="Chromosome"/>
</dbReference>
<feature type="chain" id="PRO_5046920312" evidence="1">
    <location>
        <begin position="25"/>
        <end position="562"/>
    </location>
</feature>
<evidence type="ECO:0000313" key="2">
    <source>
        <dbReference type="EMBL" id="WKD51153.1"/>
    </source>
</evidence>
<proteinExistence type="predicted"/>
<dbReference type="EMBL" id="CP098023">
    <property type="protein sequence ID" value="WKD51153.1"/>
    <property type="molecule type" value="Genomic_DNA"/>
</dbReference>
<keyword evidence="2" id="KW-0418">Kinase</keyword>
<name>A0ABY9EGC8_9GAMM</name>
<keyword evidence="2" id="KW-0723">Serine/threonine-protein kinase</keyword>
<dbReference type="RefSeq" id="WP_301418149.1">
    <property type="nucleotide sequence ID" value="NZ_CP098023.1"/>
</dbReference>
<reference evidence="2 3" key="1">
    <citation type="submission" date="2022-05" db="EMBL/GenBank/DDBJ databases">
        <title>Microbulbifer sp. nov., isolated from sponge.</title>
        <authorList>
            <person name="Gao L."/>
        </authorList>
    </citation>
    <scope>NUCLEOTIDE SEQUENCE [LARGE SCALE GENOMIC DNA]</scope>
    <source>
        <strain evidence="2 3">MI-G</strain>
    </source>
</reference>
<keyword evidence="2" id="KW-0808">Transferase</keyword>
<accession>A0ABY9EGC8</accession>
<organism evidence="2 3">
    <name type="scientific">Microbulbifer spongiae</name>
    <dbReference type="NCBI Taxonomy" id="2944933"/>
    <lineage>
        <taxon>Bacteria</taxon>
        <taxon>Pseudomonadati</taxon>
        <taxon>Pseudomonadota</taxon>
        <taxon>Gammaproteobacteria</taxon>
        <taxon>Cellvibrionales</taxon>
        <taxon>Microbulbiferaceae</taxon>
        <taxon>Microbulbifer</taxon>
    </lineage>
</organism>
<protein>
    <submittedName>
        <fullName evidence="2">Serine/threonine protein kinase</fullName>
    </submittedName>
</protein>
<gene>
    <name evidence="2" type="ORF">M8T91_06995</name>
</gene>
<evidence type="ECO:0000313" key="3">
    <source>
        <dbReference type="Proteomes" id="UP001321520"/>
    </source>
</evidence>
<dbReference type="PANTHER" id="PTHR41339:SF1">
    <property type="entry name" value="SECRETED PROTEIN"/>
    <property type="match status" value="1"/>
</dbReference>
<keyword evidence="3" id="KW-1185">Reference proteome</keyword>
<sequence length="562" mass="58809">MKRVQNRLLLVAVIAALMAGCDSGGINIEPTTVDNSTNTGGGTNTPVTSYDGPCASYEQGDGTIVHGDYNESKGNCEYQRDFVDAGNPLMHDITLATLATLADGGAHVFIGSLVIGQNYDSHADMQAAGITQGGDGTKLTIEPGVTVAFNSAAESLVINRGSQIFAVGTSSAPITVTSLSDVNGEISDPEAVGEWGGMVVNGFGVTNKCEYTGSVDDGDLAMADGECNVDVEGLIGDAVSNYGGENNADNSGKLSYFRVKHTGFDVVPGNELNGITFGAVGSGTVLENIQAYSTQDDGVEFFGGAVNMTNYVAMFVNDDSIDIDEGYRGTITNSLVIQGQSEGANCIESDGIGSYSSKDDDTIQDFIARGLNSRPTIDGLTCIISPVDGSDDPGAGWRFREAIFPTVINSMVVATFNAADTKSLNDNYCLRIDNEETLQGAEDGDIVLESNIFVCEEKTNGDALPGGQTIQAWAVANENIFADVTGAVDPTANTSTNLQVLQGATLPIFSVNIADMVVNDVPITITPKGNRAYLGALSESEANLDWTRGWAVGLDKNLWIAN</sequence>